<comment type="subcellular location">
    <subcellularLocation>
        <location evidence="1">Mitochondrion inner membrane</location>
        <topology evidence="1">Multi-pass membrane protein</topology>
    </subcellularLocation>
</comment>
<keyword evidence="9" id="KW-0249">Electron transport</keyword>
<dbReference type="Gene3D" id="1.20.810.10">
    <property type="entry name" value="Cytochrome Bc1 Complex, Chain C"/>
    <property type="match status" value="1"/>
</dbReference>
<keyword evidence="12 17" id="KW-0496">Mitochondrion</keyword>
<keyword evidence="3" id="KW-0813">Transport</keyword>
<feature type="signal peptide" evidence="15">
    <location>
        <begin position="1"/>
        <end position="18"/>
    </location>
</feature>
<organism evidence="17">
    <name type="scientific">Trimeresurus macrops</name>
    <name type="common">Kramer's pit viper</name>
    <dbReference type="NCBI Taxonomy" id="197217"/>
    <lineage>
        <taxon>Eukaryota</taxon>
        <taxon>Metazoa</taxon>
        <taxon>Chordata</taxon>
        <taxon>Craniata</taxon>
        <taxon>Vertebrata</taxon>
        <taxon>Euteleostomi</taxon>
        <taxon>Lepidosauria</taxon>
        <taxon>Squamata</taxon>
        <taxon>Bifurcata</taxon>
        <taxon>Unidentata</taxon>
        <taxon>Episquamata</taxon>
        <taxon>Toxicofera</taxon>
        <taxon>Serpentes</taxon>
        <taxon>Colubroidea</taxon>
        <taxon>Viperidae</taxon>
        <taxon>Crotalinae</taxon>
        <taxon>Trimeresurus</taxon>
    </lineage>
</organism>
<evidence type="ECO:0000256" key="4">
    <source>
        <dbReference type="ARBA" id="ARBA00022617"/>
    </source>
</evidence>
<dbReference type="AlphaFoldDB" id="A0A1C9ZWM4"/>
<name>A0A1C9ZWM4_9SAUR</name>
<dbReference type="PROSITE" id="PS51003">
    <property type="entry name" value="CYTB_CTER"/>
    <property type="match status" value="1"/>
</dbReference>
<evidence type="ECO:0000256" key="13">
    <source>
        <dbReference type="ARBA" id="ARBA00023136"/>
    </source>
</evidence>
<keyword evidence="13" id="KW-0472">Membrane</keyword>
<dbReference type="GO" id="GO:0016491">
    <property type="term" value="F:oxidoreductase activity"/>
    <property type="evidence" value="ECO:0007669"/>
    <property type="project" value="UniProtKB-UniRule"/>
</dbReference>
<evidence type="ECO:0000256" key="11">
    <source>
        <dbReference type="ARBA" id="ARBA00023004"/>
    </source>
</evidence>
<evidence type="ECO:0000256" key="1">
    <source>
        <dbReference type="ARBA" id="ARBA00004448"/>
    </source>
</evidence>
<feature type="non-terminal residue" evidence="17">
    <location>
        <position position="139"/>
    </location>
</feature>
<sequence length="139" mass="15588">MMITLLFIILSFFPNIMNDPENFSKANPLVTPQPIKPEWNFLFPYGILRSIPNKLGGALALIPPIATLFKTPLPQPSQGSRPKNFDHSNKLNFEPLTPHFLSPPLGRPMKPVEASRSKKFGQKGLNPLPFNFFLNPTPP</sequence>
<dbReference type="InterPro" id="IPR027387">
    <property type="entry name" value="Cytb/b6-like_sf"/>
</dbReference>
<accession>A0A1C9ZWM4</accession>
<dbReference type="SUPFAM" id="SSF81648">
    <property type="entry name" value="a domain/subunit of cytochrome bc1 complex (Ubiquinol-cytochrome c reductase)"/>
    <property type="match status" value="1"/>
</dbReference>
<keyword evidence="4" id="KW-0349">Heme</keyword>
<dbReference type="InterPro" id="IPR005798">
    <property type="entry name" value="Cyt_b/b6_C"/>
</dbReference>
<geneLocation type="mitochondrion" evidence="17"/>
<evidence type="ECO:0000256" key="5">
    <source>
        <dbReference type="ARBA" id="ARBA00022660"/>
    </source>
</evidence>
<feature type="chain" id="PRO_5008896894" description="Cytochrome b" evidence="15">
    <location>
        <begin position="19"/>
        <end position="139"/>
    </location>
</feature>
<keyword evidence="7" id="KW-0479">Metal-binding</keyword>
<keyword evidence="15" id="KW-0732">Signal</keyword>
<protein>
    <recommendedName>
        <fullName evidence="2">Cytochrome b</fullName>
    </recommendedName>
</protein>
<keyword evidence="11" id="KW-0408">Iron</keyword>
<evidence type="ECO:0000256" key="10">
    <source>
        <dbReference type="ARBA" id="ARBA00022989"/>
    </source>
</evidence>
<dbReference type="Pfam" id="PF00032">
    <property type="entry name" value="Cytochrom_B_C"/>
    <property type="match status" value="1"/>
</dbReference>
<evidence type="ECO:0000259" key="16">
    <source>
        <dbReference type="PROSITE" id="PS51003"/>
    </source>
</evidence>
<evidence type="ECO:0000256" key="6">
    <source>
        <dbReference type="ARBA" id="ARBA00022692"/>
    </source>
</evidence>
<proteinExistence type="predicted"/>
<evidence type="ECO:0000256" key="15">
    <source>
        <dbReference type="SAM" id="SignalP"/>
    </source>
</evidence>
<dbReference type="GO" id="GO:0009055">
    <property type="term" value="F:electron transfer activity"/>
    <property type="evidence" value="ECO:0007669"/>
    <property type="project" value="InterPro"/>
</dbReference>
<dbReference type="InterPro" id="IPR036150">
    <property type="entry name" value="Cyt_b/b6_C_sf"/>
</dbReference>
<evidence type="ECO:0000313" key="17">
    <source>
        <dbReference type="EMBL" id="BAV58527.1"/>
    </source>
</evidence>
<keyword evidence="8" id="KW-0999">Mitochondrion inner membrane</keyword>
<dbReference type="GO" id="GO:0046872">
    <property type="term" value="F:metal ion binding"/>
    <property type="evidence" value="ECO:0007669"/>
    <property type="project" value="UniProtKB-KW"/>
</dbReference>
<keyword evidence="5" id="KW-0679">Respiratory chain</keyword>
<feature type="region of interest" description="Disordered" evidence="14">
    <location>
        <begin position="72"/>
        <end position="123"/>
    </location>
</feature>
<evidence type="ECO:0000256" key="9">
    <source>
        <dbReference type="ARBA" id="ARBA00022982"/>
    </source>
</evidence>
<evidence type="ECO:0000256" key="14">
    <source>
        <dbReference type="SAM" id="MobiDB-lite"/>
    </source>
</evidence>
<feature type="domain" description="Cytochrome b/b6 C-terminal region profile" evidence="16">
    <location>
        <begin position="1"/>
        <end position="72"/>
    </location>
</feature>
<dbReference type="GO" id="GO:0022900">
    <property type="term" value="P:electron transport chain"/>
    <property type="evidence" value="ECO:0007669"/>
    <property type="project" value="UniProtKB-UniRule"/>
</dbReference>
<evidence type="ECO:0000256" key="3">
    <source>
        <dbReference type="ARBA" id="ARBA00022448"/>
    </source>
</evidence>
<evidence type="ECO:0000256" key="2">
    <source>
        <dbReference type="ARBA" id="ARBA00013531"/>
    </source>
</evidence>
<evidence type="ECO:0000256" key="8">
    <source>
        <dbReference type="ARBA" id="ARBA00022792"/>
    </source>
</evidence>
<evidence type="ECO:0000256" key="12">
    <source>
        <dbReference type="ARBA" id="ARBA00023128"/>
    </source>
</evidence>
<dbReference type="GO" id="GO:0005743">
    <property type="term" value="C:mitochondrial inner membrane"/>
    <property type="evidence" value="ECO:0007669"/>
    <property type="project" value="UniProtKB-SubCell"/>
</dbReference>
<gene>
    <name evidence="17" type="primary">Cytb</name>
</gene>
<evidence type="ECO:0000256" key="7">
    <source>
        <dbReference type="ARBA" id="ARBA00022723"/>
    </source>
</evidence>
<reference evidence="17" key="1">
    <citation type="submission" date="2014-03" db="EMBL/GenBank/DDBJ databases">
        <title>Molecular barcoding of some venomous snakes, and species-specific multiplex PCR assay to identify seven antivenom snakes in Thailand.</title>
        <authorList>
            <person name="Supikamolseni A."/>
            <person name="Srikulnath K."/>
        </authorList>
    </citation>
    <scope>NUCLEOTIDE SEQUENCE</scope>
    <source>
        <strain evidence="17">TMA36</strain>
        <tissue evidence="17">Blood</tissue>
    </source>
</reference>
<keyword evidence="6" id="KW-0812">Transmembrane</keyword>
<dbReference type="EMBL" id="AB920262">
    <property type="protein sequence ID" value="BAV58527.1"/>
    <property type="molecule type" value="Genomic_DNA"/>
</dbReference>
<keyword evidence="10" id="KW-1133">Transmembrane helix</keyword>